<dbReference type="InterPro" id="IPR017927">
    <property type="entry name" value="FAD-bd_FR_type"/>
</dbReference>
<dbReference type="InterPro" id="IPR001433">
    <property type="entry name" value="OxRdtase_FAD/NAD-bd"/>
</dbReference>
<keyword evidence="10 16" id="KW-0249">Electron transport</keyword>
<evidence type="ECO:0000256" key="12">
    <source>
        <dbReference type="ARBA" id="ARBA00023004"/>
    </source>
</evidence>
<protein>
    <recommendedName>
        <fullName evidence="16">Bifunctional cytochrome P450/NADPH--P450 reductase</fullName>
    </recommendedName>
    <domain>
        <recommendedName>
            <fullName evidence="16">Cytochrome P450</fullName>
            <ecNumber evidence="16">1.14.14.1</ecNumber>
        </recommendedName>
    </domain>
    <domain>
        <recommendedName>
            <fullName evidence="16">NADPH--cytochrome P450 reductase</fullName>
            <ecNumber evidence="16">1.6.2.4</ecNumber>
        </recommendedName>
    </domain>
</protein>
<comment type="cofactor">
    <cofactor evidence="1 16 17">
        <name>heme</name>
        <dbReference type="ChEBI" id="CHEBI:30413"/>
    </cofactor>
</comment>
<dbReference type="Pfam" id="PF00258">
    <property type="entry name" value="Flavodoxin_1"/>
    <property type="match status" value="1"/>
</dbReference>
<comment type="cofactor">
    <cofactor evidence="16">
        <name>FAD</name>
        <dbReference type="ChEBI" id="CHEBI:57692"/>
    </cofactor>
    <cofactor evidence="16">
        <name>FMN</name>
        <dbReference type="ChEBI" id="CHEBI:58210"/>
    </cofactor>
</comment>
<evidence type="ECO:0000256" key="17">
    <source>
        <dbReference type="PIRSR" id="PIRSR000209-1"/>
    </source>
</evidence>
<evidence type="ECO:0000256" key="15">
    <source>
        <dbReference type="ARBA" id="ARBA00049342"/>
    </source>
</evidence>
<dbReference type="GO" id="GO:0005829">
    <property type="term" value="C:cytosol"/>
    <property type="evidence" value="ECO:0007669"/>
    <property type="project" value="TreeGrafter"/>
</dbReference>
<feature type="domain" description="Flavodoxin-like" evidence="19">
    <location>
        <begin position="503"/>
        <end position="644"/>
    </location>
</feature>
<keyword evidence="7 16" id="KW-0479">Metal-binding</keyword>
<evidence type="ECO:0000256" key="14">
    <source>
        <dbReference type="ARBA" id="ARBA00047827"/>
    </source>
</evidence>
<dbReference type="Pfam" id="PF00175">
    <property type="entry name" value="NAD_binding_1"/>
    <property type="match status" value="1"/>
</dbReference>
<dbReference type="InterPro" id="IPR003097">
    <property type="entry name" value="CysJ-like_FAD-binding"/>
</dbReference>
<evidence type="ECO:0000256" key="16">
    <source>
        <dbReference type="PIRNR" id="PIRNR000209"/>
    </source>
</evidence>
<evidence type="ECO:0000256" key="1">
    <source>
        <dbReference type="ARBA" id="ARBA00001971"/>
    </source>
</evidence>
<dbReference type="CDD" id="cd06206">
    <property type="entry name" value="bifunctional_CYPOR"/>
    <property type="match status" value="1"/>
</dbReference>
<evidence type="ECO:0000256" key="13">
    <source>
        <dbReference type="ARBA" id="ARBA00023033"/>
    </source>
</evidence>
<keyword evidence="9 16" id="KW-0521">NADP</keyword>
<dbReference type="InterPro" id="IPR017938">
    <property type="entry name" value="Riboflavin_synthase-like_b-brl"/>
</dbReference>
<dbReference type="SUPFAM" id="SSF48264">
    <property type="entry name" value="Cytochrome P450"/>
    <property type="match status" value="1"/>
</dbReference>
<dbReference type="PIRSF" id="PIRSF000209">
    <property type="entry name" value="Bifunctional_P450_P450R"/>
    <property type="match status" value="1"/>
</dbReference>
<dbReference type="SUPFAM" id="SSF63380">
    <property type="entry name" value="Riboflavin synthase domain-like"/>
    <property type="match status" value="1"/>
</dbReference>
<keyword evidence="8 16" id="KW-0274">FAD</keyword>
<keyword evidence="5 16" id="KW-0285">Flavoprotein</keyword>
<dbReference type="Gene3D" id="3.40.50.360">
    <property type="match status" value="1"/>
</dbReference>
<dbReference type="SUPFAM" id="SSF52343">
    <property type="entry name" value="Ferredoxin reductase-like, C-terminal NADP-linked domain"/>
    <property type="match status" value="1"/>
</dbReference>
<evidence type="ECO:0000256" key="10">
    <source>
        <dbReference type="ARBA" id="ARBA00022982"/>
    </source>
</evidence>
<organism evidence="21 22">
    <name type="scientific">Echria macrotheca</name>
    <dbReference type="NCBI Taxonomy" id="438768"/>
    <lineage>
        <taxon>Eukaryota</taxon>
        <taxon>Fungi</taxon>
        <taxon>Dikarya</taxon>
        <taxon>Ascomycota</taxon>
        <taxon>Pezizomycotina</taxon>
        <taxon>Sordariomycetes</taxon>
        <taxon>Sordariomycetidae</taxon>
        <taxon>Sordariales</taxon>
        <taxon>Schizotheciaceae</taxon>
        <taxon>Echria</taxon>
    </lineage>
</organism>
<dbReference type="InterPro" id="IPR023206">
    <property type="entry name" value="Bifunctional_P450_P450_red"/>
</dbReference>
<comment type="similarity">
    <text evidence="2 16">In the N-terminal section; belongs to the cytochrome P450 family.</text>
</comment>
<proteinExistence type="inferred from homology"/>
<dbReference type="GO" id="GO:0003958">
    <property type="term" value="F:NADPH-hemoprotein reductase activity"/>
    <property type="evidence" value="ECO:0007669"/>
    <property type="project" value="UniProtKB-UniRule"/>
</dbReference>
<dbReference type="PROSITE" id="PS00086">
    <property type="entry name" value="CYTOCHROME_P450"/>
    <property type="match status" value="1"/>
</dbReference>
<name>A0AAJ0B794_9PEZI</name>
<dbReference type="InterPro" id="IPR002401">
    <property type="entry name" value="Cyt_P450_E_grp-I"/>
</dbReference>
<dbReference type="InterPro" id="IPR017972">
    <property type="entry name" value="Cyt_P450_CS"/>
</dbReference>
<keyword evidence="22" id="KW-1185">Reference proteome</keyword>
<dbReference type="EMBL" id="MU839840">
    <property type="protein sequence ID" value="KAK1752029.1"/>
    <property type="molecule type" value="Genomic_DNA"/>
</dbReference>
<evidence type="ECO:0000256" key="8">
    <source>
        <dbReference type="ARBA" id="ARBA00022827"/>
    </source>
</evidence>
<keyword evidence="4 16" id="KW-0349">Heme</keyword>
<evidence type="ECO:0000313" key="22">
    <source>
        <dbReference type="Proteomes" id="UP001239445"/>
    </source>
</evidence>
<dbReference type="Pfam" id="PF00667">
    <property type="entry name" value="FAD_binding_1"/>
    <property type="match status" value="1"/>
</dbReference>
<dbReference type="SUPFAM" id="SSF52218">
    <property type="entry name" value="Flavoproteins"/>
    <property type="match status" value="1"/>
</dbReference>
<evidence type="ECO:0000256" key="6">
    <source>
        <dbReference type="ARBA" id="ARBA00022643"/>
    </source>
</evidence>
<dbReference type="GO" id="GO:0050660">
    <property type="term" value="F:flavin adenine dinucleotide binding"/>
    <property type="evidence" value="ECO:0007669"/>
    <property type="project" value="TreeGrafter"/>
</dbReference>
<dbReference type="EC" id="1.14.14.1" evidence="16"/>
<dbReference type="InterPro" id="IPR023173">
    <property type="entry name" value="NADPH_Cyt_P450_Rdtase_alpha"/>
</dbReference>
<dbReference type="EC" id="1.6.2.4" evidence="16"/>
<dbReference type="GO" id="GO:0070330">
    <property type="term" value="F:aromatase activity"/>
    <property type="evidence" value="ECO:0007669"/>
    <property type="project" value="UniProtKB-UniRule"/>
</dbReference>
<keyword evidence="13 16" id="KW-0503">Monooxygenase</keyword>
<evidence type="ECO:0000256" key="3">
    <source>
        <dbReference type="ARBA" id="ARBA00022448"/>
    </source>
</evidence>
<dbReference type="Gene3D" id="3.40.50.80">
    <property type="entry name" value="Nucleotide-binding domain of ferredoxin-NADP reductase (FNR) module"/>
    <property type="match status" value="1"/>
</dbReference>
<dbReference type="Gene3D" id="2.40.30.10">
    <property type="entry name" value="Translation factors"/>
    <property type="match status" value="1"/>
</dbReference>
<dbReference type="GO" id="GO:0005506">
    <property type="term" value="F:iron ion binding"/>
    <property type="evidence" value="ECO:0007669"/>
    <property type="project" value="UniProtKB-UniRule"/>
</dbReference>
<feature type="region of interest" description="Disordered" evidence="18">
    <location>
        <begin position="475"/>
        <end position="502"/>
    </location>
</feature>
<dbReference type="InterPro" id="IPR039261">
    <property type="entry name" value="FNR_nucleotide-bd"/>
</dbReference>
<dbReference type="Pfam" id="PF00067">
    <property type="entry name" value="p450"/>
    <property type="match status" value="1"/>
</dbReference>
<reference evidence="21" key="1">
    <citation type="submission" date="2023-06" db="EMBL/GenBank/DDBJ databases">
        <title>Genome-scale phylogeny and comparative genomics of the fungal order Sordariales.</title>
        <authorList>
            <consortium name="Lawrence Berkeley National Laboratory"/>
            <person name="Hensen N."/>
            <person name="Bonometti L."/>
            <person name="Westerberg I."/>
            <person name="Brannstrom I.O."/>
            <person name="Guillou S."/>
            <person name="Cros-Aarteil S."/>
            <person name="Calhoun S."/>
            <person name="Haridas S."/>
            <person name="Kuo A."/>
            <person name="Mondo S."/>
            <person name="Pangilinan J."/>
            <person name="Riley R."/>
            <person name="Labutti K."/>
            <person name="Andreopoulos B."/>
            <person name="Lipzen A."/>
            <person name="Chen C."/>
            <person name="Yanf M."/>
            <person name="Daum C."/>
            <person name="Ng V."/>
            <person name="Clum A."/>
            <person name="Steindorff A."/>
            <person name="Ohm R."/>
            <person name="Martin F."/>
            <person name="Silar P."/>
            <person name="Natvig D."/>
            <person name="Lalanne C."/>
            <person name="Gautier V."/>
            <person name="Ament-Velasquez S.L."/>
            <person name="Kruys A."/>
            <person name="Hutchinson M.I."/>
            <person name="Powell A.J."/>
            <person name="Barry K."/>
            <person name="Miller A.N."/>
            <person name="Grigoriev I.V."/>
            <person name="Debuchy R."/>
            <person name="Gladieux P."/>
            <person name="Thoren M.H."/>
            <person name="Johannesson H."/>
        </authorList>
    </citation>
    <scope>NUCLEOTIDE SEQUENCE</scope>
    <source>
        <strain evidence="21">PSN4</strain>
    </source>
</reference>
<dbReference type="Gene3D" id="1.10.630.10">
    <property type="entry name" value="Cytochrome P450"/>
    <property type="match status" value="1"/>
</dbReference>
<evidence type="ECO:0000256" key="4">
    <source>
        <dbReference type="ARBA" id="ARBA00022617"/>
    </source>
</evidence>
<feature type="binding site" description="axial binding residue" evidence="17">
    <location>
        <position position="407"/>
    </location>
    <ligand>
        <name>heme</name>
        <dbReference type="ChEBI" id="CHEBI:30413"/>
    </ligand>
    <ligandPart>
        <name>Fe</name>
        <dbReference type="ChEBI" id="CHEBI:18248"/>
    </ligandPart>
</feature>
<keyword evidence="11 16" id="KW-0560">Oxidoreductase</keyword>
<dbReference type="FunFam" id="1.10.630.10:FF:000040">
    <property type="entry name" value="Bifunctional cytochrome P450/NADPH--P450 reductase"/>
    <property type="match status" value="1"/>
</dbReference>
<keyword evidence="6 16" id="KW-0288">FMN</keyword>
<dbReference type="InterPro" id="IPR029039">
    <property type="entry name" value="Flavoprotein-like_sf"/>
</dbReference>
<dbReference type="FunFam" id="2.40.30.10:FF:000198">
    <property type="entry name" value="Bifunctional cytochrome P450/NADPH--P450 reductase"/>
    <property type="match status" value="1"/>
</dbReference>
<evidence type="ECO:0000256" key="18">
    <source>
        <dbReference type="SAM" id="MobiDB-lite"/>
    </source>
</evidence>
<keyword evidence="12 16" id="KW-0408">Iron</keyword>
<dbReference type="Proteomes" id="UP001239445">
    <property type="component" value="Unassembled WGS sequence"/>
</dbReference>
<evidence type="ECO:0000256" key="11">
    <source>
        <dbReference type="ARBA" id="ARBA00023002"/>
    </source>
</evidence>
<dbReference type="Gene3D" id="1.20.990.10">
    <property type="entry name" value="NADPH-cytochrome p450 Reductase, Chain A, domain 3"/>
    <property type="match status" value="1"/>
</dbReference>
<dbReference type="InterPro" id="IPR001128">
    <property type="entry name" value="Cyt_P450"/>
</dbReference>
<dbReference type="PROSITE" id="PS51384">
    <property type="entry name" value="FAD_FR"/>
    <property type="match status" value="1"/>
</dbReference>
<dbReference type="GO" id="GO:0010181">
    <property type="term" value="F:FMN binding"/>
    <property type="evidence" value="ECO:0007669"/>
    <property type="project" value="UniProtKB-UniRule"/>
</dbReference>
<dbReference type="PRINTS" id="PR00385">
    <property type="entry name" value="P450"/>
</dbReference>
<comment type="caution">
    <text evidence="21">The sequence shown here is derived from an EMBL/GenBank/DDBJ whole genome shotgun (WGS) entry which is preliminary data.</text>
</comment>
<dbReference type="PRINTS" id="PR00463">
    <property type="entry name" value="EP450I"/>
</dbReference>
<sequence>MEGSAPIPEPPGWPIFGNSLDIDPNFPMGSIMKFVDQYGEIFRLRFPGRNMVFVTTQALVHELCDESRFQKGINASLVEVRNGVHDGLFTARLDEPNWALAHRVLMPAFGPMPIQSMFDEMHEIATQLTLKWARHGPDAKIAATDDFTRLTLDTIALCSMGFRFNSFYHDEMHPFVDAMGRFLTESGARSQRPAFLTAWKTAANKQYWDDIAILRETAEGVIHERKQHPTNRRDLLTAMLEGVDPKTGDKMSDASIVDNLITFLIAGHETTSGMLGFAFYQMLKHPETLEKARQEVDTVIGTGPVRLEHMNKLPYIAAVLRETLRLSPTIPVIGVQAKKDTIIGGKYAVQEGQPFALFLAKSQLDPTVFGETVLDFIPDRMLDDNFDRLNKEFPDSWKPFGNGQRACIGRPFAWQEAILVMAMLLQNLEFSMDDPEYQLQYKQTLTVKPKGFYIRAKIRNGMNATELGHRLSGGGAAVGANGAPKGSASHAKKDKPQREGKPLSIYYGSNSGTCEALAQRLAADATLHGYSAAVVSALDAAKEKLPQDHPVAIITASYEGLPPDNAAEFYAWTQTLKGNELEKVSYAVFGCGHHDWAQTFHRIPRSLDDTLEARGASRLCAMGLTDAAQGQMFTDFEQWEDEVFWPALEARYGAAAGGVSGDGEAGFASSLSVQFSTPRSTVLRQDVQEAVVVDAKTLTAPSEPNEKRHLEVKLPDGVTYRPGDYLAVLPINALERVGRVMRRFHIAWDAHITIEAEGQTNLPTGTPVPVYDILASYVELAQPATKRGILALSEAADADPEVKQQLQVLTTPSTYTSEISRKRVSILDLLERFPSVPLPFEVFLSLLPPMRIRQYSISSSPLRDPARATLTYSLLSEPSLSNPSVRHTGVASSYLASLQVGDKLAVSVRKSHTSFHLPSSEEAEKTPIICIAAGTGLAPFRGFIQDRAAQIGAGRTLAPAVLFFGCRGREDDLYRDEFDRWEAMGAVSVRRAYSRFDGDDAKGCKHVQDRLWLDRAELTELWERGSRVYVCGSRAVGESVKDAVVRIAMEARRVRVERGESDEPPDEQRALRWFESIRNERYATDVFD</sequence>
<evidence type="ECO:0000256" key="2">
    <source>
        <dbReference type="ARBA" id="ARBA00010018"/>
    </source>
</evidence>
<comment type="catalytic activity">
    <reaction evidence="15 16">
        <text>2 oxidized [cytochrome P450] + NADPH = 2 reduced [cytochrome P450] + NADP(+) + H(+)</text>
        <dbReference type="Rhea" id="RHEA:24040"/>
        <dbReference type="Rhea" id="RHEA-COMP:14627"/>
        <dbReference type="Rhea" id="RHEA-COMP:14628"/>
        <dbReference type="ChEBI" id="CHEBI:15378"/>
        <dbReference type="ChEBI" id="CHEBI:55376"/>
        <dbReference type="ChEBI" id="CHEBI:57783"/>
        <dbReference type="ChEBI" id="CHEBI:58349"/>
        <dbReference type="ChEBI" id="CHEBI:60344"/>
        <dbReference type="EC" id="1.6.2.4"/>
    </reaction>
</comment>
<evidence type="ECO:0000256" key="9">
    <source>
        <dbReference type="ARBA" id="ARBA00022857"/>
    </source>
</evidence>
<evidence type="ECO:0000313" key="21">
    <source>
        <dbReference type="EMBL" id="KAK1752029.1"/>
    </source>
</evidence>
<dbReference type="CDD" id="cd11068">
    <property type="entry name" value="CYP120A1"/>
    <property type="match status" value="1"/>
</dbReference>
<keyword evidence="3 16" id="KW-0813">Transport</keyword>
<dbReference type="AlphaFoldDB" id="A0AAJ0B794"/>
<dbReference type="InterPro" id="IPR008254">
    <property type="entry name" value="Flavodoxin/NO_synth"/>
</dbReference>
<dbReference type="PANTHER" id="PTHR19384:SF127">
    <property type="entry name" value="BIFUNCTIONAL CYTOCHROME P450_NADPH--P450 REDUCTASE"/>
    <property type="match status" value="1"/>
</dbReference>
<feature type="domain" description="FAD-binding FR-type" evidence="20">
    <location>
        <begin position="685"/>
        <end position="918"/>
    </location>
</feature>
<comment type="catalytic activity">
    <reaction evidence="14 16">
        <text>an organic molecule + reduced [NADPH--hemoprotein reductase] + O2 = an alcohol + oxidized [NADPH--hemoprotein reductase] + H2O + H(+)</text>
        <dbReference type="Rhea" id="RHEA:17149"/>
        <dbReference type="Rhea" id="RHEA-COMP:11964"/>
        <dbReference type="Rhea" id="RHEA-COMP:11965"/>
        <dbReference type="ChEBI" id="CHEBI:15377"/>
        <dbReference type="ChEBI" id="CHEBI:15378"/>
        <dbReference type="ChEBI" id="CHEBI:15379"/>
        <dbReference type="ChEBI" id="CHEBI:30879"/>
        <dbReference type="ChEBI" id="CHEBI:57618"/>
        <dbReference type="ChEBI" id="CHEBI:58210"/>
        <dbReference type="ChEBI" id="CHEBI:142491"/>
        <dbReference type="EC" id="1.14.14.1"/>
    </reaction>
</comment>
<evidence type="ECO:0000259" key="19">
    <source>
        <dbReference type="PROSITE" id="PS50902"/>
    </source>
</evidence>
<dbReference type="PROSITE" id="PS50902">
    <property type="entry name" value="FLAVODOXIN_LIKE"/>
    <property type="match status" value="1"/>
</dbReference>
<evidence type="ECO:0000259" key="20">
    <source>
        <dbReference type="PROSITE" id="PS51384"/>
    </source>
</evidence>
<gene>
    <name evidence="21" type="ORF">QBC47DRAFT_463395</name>
</gene>
<evidence type="ECO:0000256" key="5">
    <source>
        <dbReference type="ARBA" id="ARBA00022630"/>
    </source>
</evidence>
<dbReference type="InterPro" id="IPR036396">
    <property type="entry name" value="Cyt_P450_sf"/>
</dbReference>
<evidence type="ECO:0000256" key="7">
    <source>
        <dbReference type="ARBA" id="ARBA00022723"/>
    </source>
</evidence>
<dbReference type="GO" id="GO:0020037">
    <property type="term" value="F:heme binding"/>
    <property type="evidence" value="ECO:0007669"/>
    <property type="project" value="UniProtKB-UniRule"/>
</dbReference>
<accession>A0AAJ0B794</accession>
<dbReference type="PANTHER" id="PTHR19384">
    <property type="entry name" value="NITRIC OXIDE SYNTHASE-RELATED"/>
    <property type="match status" value="1"/>
</dbReference>